<dbReference type="RefSeq" id="WP_150077654.1">
    <property type="nucleotide sequence ID" value="NZ_VWOX01000009.1"/>
</dbReference>
<keyword evidence="1" id="KW-0732">Signal</keyword>
<evidence type="ECO:0000256" key="1">
    <source>
        <dbReference type="SAM" id="SignalP"/>
    </source>
</evidence>
<gene>
    <name evidence="2" type="ORF">FYK55_17140</name>
</gene>
<feature type="chain" id="PRO_5024390319" evidence="1">
    <location>
        <begin position="25"/>
        <end position="164"/>
    </location>
</feature>
<evidence type="ECO:0000313" key="2">
    <source>
        <dbReference type="EMBL" id="KAA5541921.1"/>
    </source>
</evidence>
<name>A0A5M6D361_9BACT</name>
<sequence length="164" mass="17523">MSCNLLMITVFLSVALPFTQFGYAESPSPVPSVDIFVSVDRSDLAEAKMLIMAKDGTAFETLQALVNAIPQIDESRVSLTVVPASKQLLAPTANGNRHLGIRLSVEPIEAFVTDNMPYAVTSGLYQTLTNSNSSKPVVVKSTQGFAKRLQEEQDTNAGGDPFGG</sequence>
<dbReference type="EMBL" id="VWOX01000009">
    <property type="protein sequence ID" value="KAA5541921.1"/>
    <property type="molecule type" value="Genomic_DNA"/>
</dbReference>
<evidence type="ECO:0000313" key="3">
    <source>
        <dbReference type="Proteomes" id="UP000324479"/>
    </source>
</evidence>
<dbReference type="AlphaFoldDB" id="A0A5M6D361"/>
<keyword evidence="3" id="KW-1185">Reference proteome</keyword>
<proteinExistence type="predicted"/>
<feature type="signal peptide" evidence="1">
    <location>
        <begin position="1"/>
        <end position="24"/>
    </location>
</feature>
<reference evidence="2 3" key="1">
    <citation type="submission" date="2019-08" db="EMBL/GenBank/DDBJ databases">
        <authorList>
            <person name="Dhanesh K."/>
            <person name="Kumar G."/>
            <person name="Sasikala C."/>
            <person name="Venkata Ramana C."/>
        </authorList>
    </citation>
    <scope>NUCLEOTIDE SEQUENCE [LARGE SCALE GENOMIC DNA]</scope>
    <source>
        <strain evidence="2 3">JC645</strain>
    </source>
</reference>
<protein>
    <submittedName>
        <fullName evidence="2">Uncharacterized protein</fullName>
    </submittedName>
</protein>
<organism evidence="2 3">
    <name type="scientific">Roseiconus nitratireducens</name>
    <dbReference type="NCBI Taxonomy" id="2605748"/>
    <lineage>
        <taxon>Bacteria</taxon>
        <taxon>Pseudomonadati</taxon>
        <taxon>Planctomycetota</taxon>
        <taxon>Planctomycetia</taxon>
        <taxon>Pirellulales</taxon>
        <taxon>Pirellulaceae</taxon>
        <taxon>Roseiconus</taxon>
    </lineage>
</organism>
<dbReference type="Proteomes" id="UP000324479">
    <property type="component" value="Unassembled WGS sequence"/>
</dbReference>
<accession>A0A5M6D361</accession>
<comment type="caution">
    <text evidence="2">The sequence shown here is derived from an EMBL/GenBank/DDBJ whole genome shotgun (WGS) entry which is preliminary data.</text>
</comment>